<dbReference type="Gene3D" id="3.40.50.1820">
    <property type="entry name" value="alpha/beta hydrolase"/>
    <property type="match status" value="1"/>
</dbReference>
<keyword evidence="3" id="KW-1185">Reference proteome</keyword>
<accession>A0A9P4QUS2</accession>
<evidence type="ECO:0000259" key="1">
    <source>
        <dbReference type="Pfam" id="PF12697"/>
    </source>
</evidence>
<dbReference type="PANTHER" id="PTHR45763:SF46">
    <property type="entry name" value="AB HYDROLASE-1 DOMAIN-CONTAINING PROTEIN"/>
    <property type="match status" value="1"/>
</dbReference>
<dbReference type="SUPFAM" id="SSF53474">
    <property type="entry name" value="alpha/beta-Hydrolases"/>
    <property type="match status" value="1"/>
</dbReference>
<organism evidence="2 3">
    <name type="scientific">Polyplosphaeria fusca</name>
    <dbReference type="NCBI Taxonomy" id="682080"/>
    <lineage>
        <taxon>Eukaryota</taxon>
        <taxon>Fungi</taxon>
        <taxon>Dikarya</taxon>
        <taxon>Ascomycota</taxon>
        <taxon>Pezizomycotina</taxon>
        <taxon>Dothideomycetes</taxon>
        <taxon>Pleosporomycetidae</taxon>
        <taxon>Pleosporales</taxon>
        <taxon>Tetraplosphaeriaceae</taxon>
        <taxon>Polyplosphaeria</taxon>
    </lineage>
</organism>
<dbReference type="InterPro" id="IPR000073">
    <property type="entry name" value="AB_hydrolase_1"/>
</dbReference>
<protein>
    <submittedName>
        <fullName evidence="2">Alpha/beta hydrolase fold domain-containing protein</fullName>
    </submittedName>
</protein>
<dbReference type="GO" id="GO:0016787">
    <property type="term" value="F:hydrolase activity"/>
    <property type="evidence" value="ECO:0007669"/>
    <property type="project" value="UniProtKB-KW"/>
</dbReference>
<dbReference type="PANTHER" id="PTHR45763">
    <property type="entry name" value="HYDROLASE, ALPHA/BETA FOLD FAMILY PROTEIN, EXPRESSED-RELATED"/>
    <property type="match status" value="1"/>
</dbReference>
<evidence type="ECO:0000313" key="3">
    <source>
        <dbReference type="Proteomes" id="UP000799444"/>
    </source>
</evidence>
<evidence type="ECO:0000313" key="2">
    <source>
        <dbReference type="EMBL" id="KAF2731377.1"/>
    </source>
</evidence>
<dbReference type="InterPro" id="IPR029058">
    <property type="entry name" value="AB_hydrolase_fold"/>
</dbReference>
<dbReference type="Pfam" id="PF12697">
    <property type="entry name" value="Abhydrolase_6"/>
    <property type="match status" value="1"/>
</dbReference>
<name>A0A9P4QUS2_9PLEO</name>
<sequence length="293" mass="31746">MESESLTLADGRTLSYAIYGSPTPTTTIFYFHAFPSSRLEGRLFHDEANKLGARVIVPDRPGLGKSTFQPNRTLLDWPTDVLALADSLDIERFYVAGMSGGAPYALACVYAIPKARLAGAAVVGGLYPVSLGTAGMLMAARASIWLGARAPGVLGFLLDWTMGKAARDADPKVFEEIVMKEVQNRPEVDRDVLLEGKNKEAMVEATRESLMQGAQGAAWEAKINGSAWGFELGELGDTPLALWHGDQDVNTPPAMARKAKDMMPGAQLHMKKGEGHISLVKFKEDILRDLIKL</sequence>
<dbReference type="AlphaFoldDB" id="A0A9P4QUS2"/>
<proteinExistence type="predicted"/>
<feature type="domain" description="AB hydrolase-1" evidence="1">
    <location>
        <begin position="43"/>
        <end position="277"/>
    </location>
</feature>
<reference evidence="2" key="1">
    <citation type="journal article" date="2020" name="Stud. Mycol.">
        <title>101 Dothideomycetes genomes: a test case for predicting lifestyles and emergence of pathogens.</title>
        <authorList>
            <person name="Haridas S."/>
            <person name="Albert R."/>
            <person name="Binder M."/>
            <person name="Bloem J."/>
            <person name="Labutti K."/>
            <person name="Salamov A."/>
            <person name="Andreopoulos B."/>
            <person name="Baker S."/>
            <person name="Barry K."/>
            <person name="Bills G."/>
            <person name="Bluhm B."/>
            <person name="Cannon C."/>
            <person name="Castanera R."/>
            <person name="Culley D."/>
            <person name="Daum C."/>
            <person name="Ezra D."/>
            <person name="Gonzalez J."/>
            <person name="Henrissat B."/>
            <person name="Kuo A."/>
            <person name="Liang C."/>
            <person name="Lipzen A."/>
            <person name="Lutzoni F."/>
            <person name="Magnuson J."/>
            <person name="Mondo S."/>
            <person name="Nolan M."/>
            <person name="Ohm R."/>
            <person name="Pangilinan J."/>
            <person name="Park H.-J."/>
            <person name="Ramirez L."/>
            <person name="Alfaro M."/>
            <person name="Sun H."/>
            <person name="Tritt A."/>
            <person name="Yoshinaga Y."/>
            <person name="Zwiers L.-H."/>
            <person name="Turgeon B."/>
            <person name="Goodwin S."/>
            <person name="Spatafora J."/>
            <person name="Crous P."/>
            <person name="Grigoriev I."/>
        </authorList>
    </citation>
    <scope>NUCLEOTIDE SEQUENCE</scope>
    <source>
        <strain evidence="2">CBS 125425</strain>
    </source>
</reference>
<dbReference type="Proteomes" id="UP000799444">
    <property type="component" value="Unassembled WGS sequence"/>
</dbReference>
<comment type="caution">
    <text evidence="2">The sequence shown here is derived from an EMBL/GenBank/DDBJ whole genome shotgun (WGS) entry which is preliminary data.</text>
</comment>
<gene>
    <name evidence="2" type="ORF">EJ04DRAFT_536691</name>
</gene>
<dbReference type="EMBL" id="ML996197">
    <property type="protein sequence ID" value="KAF2731377.1"/>
    <property type="molecule type" value="Genomic_DNA"/>
</dbReference>
<dbReference type="OrthoDB" id="294702at2759"/>
<keyword evidence="2" id="KW-0378">Hydrolase</keyword>